<keyword evidence="3" id="KW-0964">Secreted</keyword>
<dbReference type="PANTHER" id="PTHR45650">
    <property type="entry name" value="GDSL-LIKE LIPASE/ACYLHYDROLASE-RELATED"/>
    <property type="match status" value="1"/>
</dbReference>
<comment type="similarity">
    <text evidence="2">Belongs to the 'GDSL' lipolytic enzyme family.</text>
</comment>
<evidence type="ECO:0000313" key="9">
    <source>
        <dbReference type="EMBL" id="KAL3335166.1"/>
    </source>
</evidence>
<keyword evidence="7" id="KW-0443">Lipid metabolism</keyword>
<keyword evidence="10" id="KW-1185">Reference proteome</keyword>
<evidence type="ECO:0000256" key="5">
    <source>
        <dbReference type="ARBA" id="ARBA00022801"/>
    </source>
</evidence>
<dbReference type="EMBL" id="JBJKTR010000018">
    <property type="protein sequence ID" value="KAL3335162.1"/>
    <property type="molecule type" value="Genomic_DNA"/>
</dbReference>
<organism evidence="9 10">
    <name type="scientific">Solanum stoloniferum</name>
    <dbReference type="NCBI Taxonomy" id="62892"/>
    <lineage>
        <taxon>Eukaryota</taxon>
        <taxon>Viridiplantae</taxon>
        <taxon>Streptophyta</taxon>
        <taxon>Embryophyta</taxon>
        <taxon>Tracheophyta</taxon>
        <taxon>Spermatophyta</taxon>
        <taxon>Magnoliopsida</taxon>
        <taxon>eudicotyledons</taxon>
        <taxon>Gunneridae</taxon>
        <taxon>Pentapetalae</taxon>
        <taxon>asterids</taxon>
        <taxon>lamiids</taxon>
        <taxon>Solanales</taxon>
        <taxon>Solanaceae</taxon>
        <taxon>Solanoideae</taxon>
        <taxon>Solaneae</taxon>
        <taxon>Solanum</taxon>
    </lineage>
</organism>
<dbReference type="InterPro" id="IPR036514">
    <property type="entry name" value="SGNH_hydro_sf"/>
</dbReference>
<dbReference type="Gene3D" id="3.40.50.1110">
    <property type="entry name" value="SGNH hydrolase"/>
    <property type="match status" value="1"/>
</dbReference>
<dbReference type="PANTHER" id="PTHR45650:SF26">
    <property type="entry name" value="ZINC FINGER PROTEIN"/>
    <property type="match status" value="1"/>
</dbReference>
<dbReference type="GO" id="GO:0016787">
    <property type="term" value="F:hydrolase activity"/>
    <property type="evidence" value="ECO:0007669"/>
    <property type="project" value="UniProtKB-KW"/>
</dbReference>
<sequence length="129" mass="14943">MNFIQVGRIPFNQQITKFESTLNQLRNNGAGEVEEALAKSIFFVGMGSNDYLNNYLMPNYNTKNQYNPQEYATLLTQQYNQQLIRLCNLGARKFVIWWSRTNGVYSKYSCTKSKWCMFRGSESTCSSLS</sequence>
<evidence type="ECO:0000256" key="7">
    <source>
        <dbReference type="ARBA" id="ARBA00023098"/>
    </source>
</evidence>
<dbReference type="GO" id="GO:0016042">
    <property type="term" value="P:lipid catabolic process"/>
    <property type="evidence" value="ECO:0007669"/>
    <property type="project" value="UniProtKB-KW"/>
</dbReference>
<comment type="subcellular location">
    <subcellularLocation>
        <location evidence="1">Secreted</location>
    </subcellularLocation>
</comment>
<dbReference type="GO" id="GO:0005576">
    <property type="term" value="C:extracellular region"/>
    <property type="evidence" value="ECO:0007669"/>
    <property type="project" value="UniProtKB-SubCell"/>
</dbReference>
<evidence type="ECO:0000256" key="1">
    <source>
        <dbReference type="ARBA" id="ARBA00004613"/>
    </source>
</evidence>
<keyword evidence="4" id="KW-0732">Signal</keyword>
<evidence type="ECO:0000313" key="10">
    <source>
        <dbReference type="Proteomes" id="UP001627284"/>
    </source>
</evidence>
<dbReference type="AlphaFoldDB" id="A0ABD2RWF3"/>
<evidence type="ECO:0008006" key="11">
    <source>
        <dbReference type="Google" id="ProtNLM"/>
    </source>
</evidence>
<accession>A0ABD2RWF3</accession>
<dbReference type="EMBL" id="JBJKTR010000018">
    <property type="protein sequence ID" value="KAL3335166.1"/>
    <property type="molecule type" value="Genomic_DNA"/>
</dbReference>
<evidence type="ECO:0000256" key="6">
    <source>
        <dbReference type="ARBA" id="ARBA00022963"/>
    </source>
</evidence>
<gene>
    <name evidence="8" type="ORF">AABB24_031384</name>
    <name evidence="9" type="ORF">AABB24_031387</name>
</gene>
<evidence type="ECO:0000256" key="2">
    <source>
        <dbReference type="ARBA" id="ARBA00008668"/>
    </source>
</evidence>
<evidence type="ECO:0000313" key="8">
    <source>
        <dbReference type="EMBL" id="KAL3335162.1"/>
    </source>
</evidence>
<keyword evidence="6" id="KW-0442">Lipid degradation</keyword>
<evidence type="ECO:0000256" key="3">
    <source>
        <dbReference type="ARBA" id="ARBA00022525"/>
    </source>
</evidence>
<dbReference type="Proteomes" id="UP001627284">
    <property type="component" value="Unassembled WGS sequence"/>
</dbReference>
<protein>
    <recommendedName>
        <fullName evidence="11">Zinc finger protein</fullName>
    </recommendedName>
</protein>
<comment type="caution">
    <text evidence="9">The sequence shown here is derived from an EMBL/GenBank/DDBJ whole genome shotgun (WGS) entry which is preliminary data.</text>
</comment>
<keyword evidence="5" id="KW-0378">Hydrolase</keyword>
<dbReference type="InterPro" id="IPR051238">
    <property type="entry name" value="GDSL_esterase/lipase"/>
</dbReference>
<reference evidence="9 10" key="1">
    <citation type="submission" date="2024-05" db="EMBL/GenBank/DDBJ databases">
        <title>De novo assembly of an allotetraploid wild potato.</title>
        <authorList>
            <person name="Hosaka A.J."/>
        </authorList>
    </citation>
    <scope>NUCLEOTIDE SEQUENCE [LARGE SCALE GENOMIC DNA]</scope>
    <source>
        <tissue evidence="9">Young leaves</tissue>
    </source>
</reference>
<evidence type="ECO:0000256" key="4">
    <source>
        <dbReference type="ARBA" id="ARBA00022729"/>
    </source>
</evidence>
<proteinExistence type="inferred from homology"/>
<name>A0ABD2RWF3_9SOLN</name>